<dbReference type="SMART" id="SM00470">
    <property type="entry name" value="ParB"/>
    <property type="match status" value="1"/>
</dbReference>
<dbReference type="InterPro" id="IPR050336">
    <property type="entry name" value="Chromosome_partition/occlusion"/>
</dbReference>
<dbReference type="InterPro" id="IPR003115">
    <property type="entry name" value="ParB_N"/>
</dbReference>
<dbReference type="InterPro" id="IPR036086">
    <property type="entry name" value="ParB/Sulfiredoxin_sf"/>
</dbReference>
<dbReference type="GO" id="GO:0007059">
    <property type="term" value="P:chromosome segregation"/>
    <property type="evidence" value="ECO:0007669"/>
    <property type="project" value="UniProtKB-KW"/>
</dbReference>
<dbReference type="CDD" id="cd16393">
    <property type="entry name" value="SPO0J_N"/>
    <property type="match status" value="1"/>
</dbReference>
<evidence type="ECO:0000256" key="1">
    <source>
        <dbReference type="ARBA" id="ARBA00006295"/>
    </source>
</evidence>
<dbReference type="PANTHER" id="PTHR33375:SF1">
    <property type="entry name" value="CHROMOSOME-PARTITIONING PROTEIN PARB-RELATED"/>
    <property type="match status" value="1"/>
</dbReference>
<keyword evidence="3" id="KW-0238">DNA-binding</keyword>
<dbReference type="FunFam" id="3.90.1530.30:FF:000001">
    <property type="entry name" value="Chromosome partitioning protein ParB"/>
    <property type="match status" value="1"/>
</dbReference>
<sequence>MNPIDQNINPEPQHYESNAIFWIDVDKIRPNPYQPRKDFDENRLKDLSDSIRQYGVLMPIVVTRQEHQKEDGGLMAVYELIAGERRWRASKMAGVPQVPAVIRASTHSDKEKLEMAIIENLQREDLNPMDRARAFEELHTQFSLSHQEIGKKVGKSREYVSNTIRLLRMPDDMQQALSEGKIAEGHTRPLLMLMDRPQEQQTLFREIMLKKMTVREAEKISRTIAFERRRKFVANPELEELEEKLTEKLGTRVHIEAKAVGGKVHIDYFSVQDVERLFDLISKSFNTQFKTQFDDELAAAPQPLEVMAPAEVAEVPIAPQEEELTAPVLTEEIKSPSPVEEIIQAREPEEVREAPHEEELPPSSIDDRSKEEKDEDLYSVSNFTI</sequence>
<feature type="region of interest" description="Disordered" evidence="4">
    <location>
        <begin position="326"/>
        <end position="385"/>
    </location>
</feature>
<keyword evidence="2" id="KW-0159">Chromosome partition</keyword>
<proteinExistence type="inferred from homology"/>
<dbReference type="InterPro" id="IPR004437">
    <property type="entry name" value="ParB/RepB/Spo0J"/>
</dbReference>
<dbReference type="PANTHER" id="PTHR33375">
    <property type="entry name" value="CHROMOSOME-PARTITIONING PROTEIN PARB-RELATED"/>
    <property type="match status" value="1"/>
</dbReference>
<dbReference type="Pfam" id="PF02195">
    <property type="entry name" value="ParB_N"/>
    <property type="match status" value="1"/>
</dbReference>
<dbReference type="FunFam" id="1.10.10.2830:FF:000001">
    <property type="entry name" value="Chromosome partitioning protein ParB"/>
    <property type="match status" value="1"/>
</dbReference>
<dbReference type="Gene3D" id="1.10.10.2830">
    <property type="match status" value="1"/>
</dbReference>
<evidence type="ECO:0000256" key="4">
    <source>
        <dbReference type="SAM" id="MobiDB-lite"/>
    </source>
</evidence>
<dbReference type="Proteomes" id="UP000228767">
    <property type="component" value="Unassembled WGS sequence"/>
</dbReference>
<organism evidence="6 7">
    <name type="scientific">Candidatus Vogelbacteria bacterium CG10_big_fil_rev_8_21_14_0_10_51_16</name>
    <dbReference type="NCBI Taxonomy" id="1975045"/>
    <lineage>
        <taxon>Bacteria</taxon>
        <taxon>Candidatus Vogeliibacteriota</taxon>
    </lineage>
</organism>
<evidence type="ECO:0000313" key="6">
    <source>
        <dbReference type="EMBL" id="PIR44732.1"/>
    </source>
</evidence>
<comment type="similarity">
    <text evidence="1">Belongs to the ParB family.</text>
</comment>
<reference evidence="6 7" key="1">
    <citation type="submission" date="2017-09" db="EMBL/GenBank/DDBJ databases">
        <title>Depth-based differentiation of microbial function through sediment-hosted aquifers and enrichment of novel symbionts in the deep terrestrial subsurface.</title>
        <authorList>
            <person name="Probst A.J."/>
            <person name="Ladd B."/>
            <person name="Jarett J.K."/>
            <person name="Geller-Mcgrath D.E."/>
            <person name="Sieber C.M."/>
            <person name="Emerson J.B."/>
            <person name="Anantharaman K."/>
            <person name="Thomas B.C."/>
            <person name="Malmstrom R."/>
            <person name="Stieglmeier M."/>
            <person name="Klingl A."/>
            <person name="Woyke T."/>
            <person name="Ryan C.M."/>
            <person name="Banfield J.F."/>
        </authorList>
    </citation>
    <scope>NUCLEOTIDE SEQUENCE [LARGE SCALE GENOMIC DNA]</scope>
    <source>
        <strain evidence="6">CG10_big_fil_rev_8_21_14_0_10_51_16</strain>
    </source>
</reference>
<dbReference type="Gene3D" id="3.90.1530.30">
    <property type="match status" value="1"/>
</dbReference>
<dbReference type="Pfam" id="PF17762">
    <property type="entry name" value="HTH_ParB"/>
    <property type="match status" value="1"/>
</dbReference>
<dbReference type="InterPro" id="IPR057240">
    <property type="entry name" value="ParB_dimer_C"/>
</dbReference>
<protein>
    <recommendedName>
        <fullName evidence="5">ParB-like N-terminal domain-containing protein</fullName>
    </recommendedName>
</protein>
<dbReference type="SUPFAM" id="SSF110849">
    <property type="entry name" value="ParB/Sulfiredoxin"/>
    <property type="match status" value="1"/>
</dbReference>
<accession>A0A2H0RDV0</accession>
<dbReference type="GO" id="GO:0003677">
    <property type="term" value="F:DNA binding"/>
    <property type="evidence" value="ECO:0007669"/>
    <property type="project" value="UniProtKB-KW"/>
</dbReference>
<evidence type="ECO:0000259" key="5">
    <source>
        <dbReference type="SMART" id="SM00470"/>
    </source>
</evidence>
<evidence type="ECO:0000313" key="7">
    <source>
        <dbReference type="Proteomes" id="UP000228767"/>
    </source>
</evidence>
<dbReference type="GO" id="GO:0005694">
    <property type="term" value="C:chromosome"/>
    <property type="evidence" value="ECO:0007669"/>
    <property type="project" value="TreeGrafter"/>
</dbReference>
<dbReference type="InterPro" id="IPR041468">
    <property type="entry name" value="HTH_ParB/Spo0J"/>
</dbReference>
<evidence type="ECO:0000256" key="3">
    <source>
        <dbReference type="ARBA" id="ARBA00023125"/>
    </source>
</evidence>
<dbReference type="SUPFAM" id="SSF109709">
    <property type="entry name" value="KorB DNA-binding domain-like"/>
    <property type="match status" value="1"/>
</dbReference>
<feature type="compositionally biased region" description="Basic and acidic residues" evidence="4">
    <location>
        <begin position="343"/>
        <end position="372"/>
    </location>
</feature>
<dbReference type="AlphaFoldDB" id="A0A2H0RDV0"/>
<gene>
    <name evidence="6" type="ORF">COV10_03165</name>
</gene>
<dbReference type="GO" id="GO:0045881">
    <property type="term" value="P:positive regulation of sporulation resulting in formation of a cellular spore"/>
    <property type="evidence" value="ECO:0007669"/>
    <property type="project" value="TreeGrafter"/>
</dbReference>
<comment type="caution">
    <text evidence="6">The sequence shown here is derived from an EMBL/GenBank/DDBJ whole genome shotgun (WGS) entry which is preliminary data.</text>
</comment>
<evidence type="ECO:0000256" key="2">
    <source>
        <dbReference type="ARBA" id="ARBA00022829"/>
    </source>
</evidence>
<dbReference type="NCBIfam" id="TIGR00180">
    <property type="entry name" value="parB_part"/>
    <property type="match status" value="1"/>
</dbReference>
<name>A0A2H0RDV0_9BACT</name>
<dbReference type="Pfam" id="PF23552">
    <property type="entry name" value="ParB_C"/>
    <property type="match status" value="1"/>
</dbReference>
<dbReference type="EMBL" id="PCYI01000020">
    <property type="protein sequence ID" value="PIR44732.1"/>
    <property type="molecule type" value="Genomic_DNA"/>
</dbReference>
<feature type="domain" description="ParB-like N-terminal" evidence="5">
    <location>
        <begin position="21"/>
        <end position="121"/>
    </location>
</feature>